<feature type="domain" description="NolW-like" evidence="14">
    <location>
        <begin position="183"/>
        <end position="249"/>
    </location>
</feature>
<evidence type="ECO:0000256" key="3">
    <source>
        <dbReference type="ARBA" id="ARBA00022448"/>
    </source>
</evidence>
<evidence type="ECO:0000256" key="11">
    <source>
        <dbReference type="SAM" id="MobiDB-lite"/>
    </source>
</evidence>
<evidence type="ECO:0000256" key="6">
    <source>
        <dbReference type="ARBA" id="ARBA00022729"/>
    </source>
</evidence>
<dbReference type="GO" id="GO:0009279">
    <property type="term" value="C:cell outer membrane"/>
    <property type="evidence" value="ECO:0007669"/>
    <property type="project" value="UniProtKB-SubCell"/>
</dbReference>
<dbReference type="Proteomes" id="UP000276634">
    <property type="component" value="Unassembled WGS sequence"/>
</dbReference>
<dbReference type="InterPro" id="IPR001775">
    <property type="entry name" value="GspD/PilQ"/>
</dbReference>
<evidence type="ECO:0000256" key="8">
    <source>
        <dbReference type="ARBA" id="ARBA00023136"/>
    </source>
</evidence>
<dbReference type="Pfam" id="PF21305">
    <property type="entry name" value="type_II_gspD_N0"/>
    <property type="match status" value="1"/>
</dbReference>
<evidence type="ECO:0000256" key="5">
    <source>
        <dbReference type="ARBA" id="ARBA00022692"/>
    </source>
</evidence>
<evidence type="ECO:0000256" key="4">
    <source>
        <dbReference type="ARBA" id="ARBA00022452"/>
    </source>
</evidence>
<feature type="domain" description="NolW-like" evidence="14">
    <location>
        <begin position="254"/>
        <end position="327"/>
    </location>
</feature>
<dbReference type="PANTHER" id="PTHR30332">
    <property type="entry name" value="PROBABLE GENERAL SECRETION PATHWAY PROTEIN D"/>
    <property type="match status" value="1"/>
</dbReference>
<reference evidence="16 17" key="1">
    <citation type="submission" date="2018-11" db="EMBL/GenBank/DDBJ databases">
        <title>Genomic Encyclopedia of Type Strains, Phase IV (KMG-IV): sequencing the most valuable type-strain genomes for metagenomic binning, comparative biology and taxonomic classification.</title>
        <authorList>
            <person name="Goeker M."/>
        </authorList>
    </citation>
    <scope>NUCLEOTIDE SEQUENCE [LARGE SCALE GENOMIC DNA]</scope>
    <source>
        <strain evidence="16 17">DSM 100275</strain>
    </source>
</reference>
<dbReference type="InterPro" id="IPR013356">
    <property type="entry name" value="T2SS_GspD"/>
</dbReference>
<feature type="domain" description="NolW-like" evidence="14">
    <location>
        <begin position="120"/>
        <end position="181"/>
    </location>
</feature>
<evidence type="ECO:0000256" key="7">
    <source>
        <dbReference type="ARBA" id="ARBA00022927"/>
    </source>
</evidence>
<keyword evidence="6 12" id="KW-0732">Signal</keyword>
<dbReference type="InterPro" id="IPR049371">
    <property type="entry name" value="GspD-like_N0"/>
</dbReference>
<keyword evidence="9" id="KW-0998">Cell outer membrane</keyword>
<keyword evidence="17" id="KW-1185">Reference proteome</keyword>
<dbReference type="EMBL" id="RJVI01000003">
    <property type="protein sequence ID" value="ROR29577.1"/>
    <property type="molecule type" value="Genomic_DNA"/>
</dbReference>
<feature type="region of interest" description="Disordered" evidence="11">
    <location>
        <begin position="623"/>
        <end position="643"/>
    </location>
</feature>
<sequence>MRGMRMALAGLVALLAGTVSAAPVTLNLQDADIGALVRTVAEATGRNFIVDPRVKGKVTVISARPMEGEDLYRVFLSILAVHGFAAVEQGEVVKIVPDADARAEPLPVDGDGGGGDRLVTRVIALRHVPATQLVPVLRPLVGRQSHLAAYPPANVLIVTDRAANIARLEAIIERVDVPSEQTVEVVRLAHADAPELARVLAALVRSQGKEAAPVQVVADERTNSLLLSGPQGERLRLRALVAHLDTPPEEGGTTQVIYLRYAKAADLVPVLTGLAAAPAAAGKGEAQGGAVRIQAHEATNALVVSAPPAVLREIEQVVRRLDIRRAQVLVEAAVAEVAADRARELGVQWLADGSPNQRGGVGLVNFNIAGSAITGLLEQPPRIGEGLSLGLGDLSPGGDRFALLLRALAADAATNVLSTPTLVTMDNQQAEIVVAQNVPFVTGQFVSTTSNSTPQNPFQTIQRRDVGLILRVTPQINEGTAIRLEIEQEVSSVSPSSQGAVDLVTNRRAIKTSVMVDDGEVLVLGGLLDDTLQESEQRVPGLGDIPGLGWLFRYRKVSKVKRNLMVFLHPTILRDADMARRVTGGKYRALRRVQQRFAEGAAARLPGAEPAVLPPMEELLRLPPPFEEAAPPPPAEPGADGRR</sequence>
<dbReference type="InterPro" id="IPR004846">
    <property type="entry name" value="T2SS/T3SS_dom"/>
</dbReference>
<dbReference type="InterPro" id="IPR038591">
    <property type="entry name" value="NolW-like_sf"/>
</dbReference>
<evidence type="ECO:0000256" key="2">
    <source>
        <dbReference type="ARBA" id="ARBA00006980"/>
    </source>
</evidence>
<dbReference type="PANTHER" id="PTHR30332:SF24">
    <property type="entry name" value="SECRETIN GSPD-RELATED"/>
    <property type="match status" value="1"/>
</dbReference>
<dbReference type="Pfam" id="PF00263">
    <property type="entry name" value="Secretin"/>
    <property type="match status" value="1"/>
</dbReference>
<comment type="subcellular location">
    <subcellularLocation>
        <location evidence="1 10">Cell outer membrane</location>
    </subcellularLocation>
</comment>
<dbReference type="PRINTS" id="PR00811">
    <property type="entry name" value="BCTERIALGSPD"/>
</dbReference>
<dbReference type="InterPro" id="IPR050810">
    <property type="entry name" value="Bact_Secretion_Sys_Channel"/>
</dbReference>
<evidence type="ECO:0000259" key="13">
    <source>
        <dbReference type="Pfam" id="PF00263"/>
    </source>
</evidence>
<feature type="domain" description="GspD-like N0" evidence="15">
    <location>
        <begin position="26"/>
        <end position="95"/>
    </location>
</feature>
<dbReference type="AlphaFoldDB" id="A0A3N1XXB7"/>
<name>A0A3N1XXB7_9GAMM</name>
<keyword evidence="5" id="KW-0812">Transmembrane</keyword>
<evidence type="ECO:0000313" key="17">
    <source>
        <dbReference type="Proteomes" id="UP000276634"/>
    </source>
</evidence>
<organism evidence="16 17">
    <name type="scientific">Inmirania thermothiophila</name>
    <dbReference type="NCBI Taxonomy" id="1750597"/>
    <lineage>
        <taxon>Bacteria</taxon>
        <taxon>Pseudomonadati</taxon>
        <taxon>Pseudomonadota</taxon>
        <taxon>Gammaproteobacteria</taxon>
        <taxon>Chromatiales</taxon>
        <taxon>Ectothiorhodospiraceae</taxon>
        <taxon>Inmirania</taxon>
    </lineage>
</organism>
<comment type="similarity">
    <text evidence="2">Belongs to the bacterial secretin family. GSP D subfamily.</text>
</comment>
<accession>A0A3N1XXB7</accession>
<dbReference type="GO" id="GO:0015627">
    <property type="term" value="C:type II protein secretion system complex"/>
    <property type="evidence" value="ECO:0007669"/>
    <property type="project" value="InterPro"/>
</dbReference>
<evidence type="ECO:0000259" key="15">
    <source>
        <dbReference type="Pfam" id="PF21305"/>
    </source>
</evidence>
<protein>
    <submittedName>
        <fullName evidence="16">General secretion pathway protein D</fullName>
    </submittedName>
</protein>
<evidence type="ECO:0000256" key="12">
    <source>
        <dbReference type="SAM" id="SignalP"/>
    </source>
</evidence>
<keyword evidence="8" id="KW-0472">Membrane</keyword>
<comment type="caution">
    <text evidence="16">The sequence shown here is derived from an EMBL/GenBank/DDBJ whole genome shotgun (WGS) entry which is preliminary data.</text>
</comment>
<dbReference type="GO" id="GO:0015628">
    <property type="term" value="P:protein secretion by the type II secretion system"/>
    <property type="evidence" value="ECO:0007669"/>
    <property type="project" value="InterPro"/>
</dbReference>
<feature type="chain" id="PRO_5018133594" evidence="12">
    <location>
        <begin position="22"/>
        <end position="643"/>
    </location>
</feature>
<evidence type="ECO:0000256" key="10">
    <source>
        <dbReference type="RuleBase" id="RU004004"/>
    </source>
</evidence>
<feature type="signal peptide" evidence="12">
    <location>
        <begin position="1"/>
        <end position="21"/>
    </location>
</feature>
<feature type="domain" description="Type II/III secretion system secretin-like" evidence="13">
    <location>
        <begin position="407"/>
        <end position="574"/>
    </location>
</feature>
<keyword evidence="4" id="KW-1134">Transmembrane beta strand</keyword>
<evidence type="ECO:0000259" key="14">
    <source>
        <dbReference type="Pfam" id="PF03958"/>
    </source>
</evidence>
<dbReference type="NCBIfam" id="TIGR02517">
    <property type="entry name" value="type_II_gspD"/>
    <property type="match status" value="1"/>
</dbReference>
<evidence type="ECO:0000256" key="1">
    <source>
        <dbReference type="ARBA" id="ARBA00004442"/>
    </source>
</evidence>
<evidence type="ECO:0000256" key="9">
    <source>
        <dbReference type="ARBA" id="ARBA00023237"/>
    </source>
</evidence>
<dbReference type="Gene3D" id="3.30.1370.120">
    <property type="match status" value="3"/>
</dbReference>
<evidence type="ECO:0000313" key="16">
    <source>
        <dbReference type="EMBL" id="ROR29577.1"/>
    </source>
</evidence>
<dbReference type="Pfam" id="PF03958">
    <property type="entry name" value="Secretin_N"/>
    <property type="match status" value="3"/>
</dbReference>
<feature type="compositionally biased region" description="Pro residues" evidence="11">
    <location>
        <begin position="623"/>
        <end position="636"/>
    </location>
</feature>
<gene>
    <name evidence="16" type="ORF">EDC57_2248</name>
</gene>
<dbReference type="InterPro" id="IPR005644">
    <property type="entry name" value="NolW-like"/>
</dbReference>
<keyword evidence="7" id="KW-0653">Protein transport</keyword>
<keyword evidence="3 10" id="KW-0813">Transport</keyword>
<proteinExistence type="inferred from homology"/>